<dbReference type="SMART" id="SM00028">
    <property type="entry name" value="TPR"/>
    <property type="match status" value="2"/>
</dbReference>
<proteinExistence type="predicted"/>
<dbReference type="STRING" id="1297742.A176_006987"/>
<sequence>MTQGGLVTNRHAALSDADKRRISKRIDAFFSEQQWDALDQLISESLQGTSDDHWLHVRRADAWYARGKYAKAARLFQKVLESVPRCPLGRWGLANALMARGDTNEARKLFLSLARQKPEVMGTRECGEGVRWARGLVADAHFRLGQLEEQAGAKAAARRRYQSYLRTLELPAFTLESRKAATARLRALSLRGQSRD</sequence>
<evidence type="ECO:0000313" key="1">
    <source>
        <dbReference type="EMBL" id="AKQ70075.1"/>
    </source>
</evidence>
<keyword evidence="2" id="KW-1185">Reference proteome</keyword>
<name>A0A0H4X926_9BACT</name>
<accession>A0A0H4X926</accession>
<dbReference type="AlphaFoldDB" id="A0A0H4X926"/>
<organism evidence="1 2">
    <name type="scientific">Pseudomyxococcus hansupus</name>
    <dbReference type="NCBI Taxonomy" id="1297742"/>
    <lineage>
        <taxon>Bacteria</taxon>
        <taxon>Pseudomonadati</taxon>
        <taxon>Myxococcota</taxon>
        <taxon>Myxococcia</taxon>
        <taxon>Myxococcales</taxon>
        <taxon>Cystobacterineae</taxon>
        <taxon>Myxococcaceae</taxon>
        <taxon>Pseudomyxococcus</taxon>
    </lineage>
</organism>
<dbReference type="EMBL" id="CP012109">
    <property type="protein sequence ID" value="AKQ70075.1"/>
    <property type="molecule type" value="Genomic_DNA"/>
</dbReference>
<evidence type="ECO:0000313" key="2">
    <source>
        <dbReference type="Proteomes" id="UP000009026"/>
    </source>
</evidence>
<dbReference type="Pfam" id="PF13432">
    <property type="entry name" value="TPR_16"/>
    <property type="match status" value="1"/>
</dbReference>
<dbReference type="Proteomes" id="UP000009026">
    <property type="component" value="Chromosome"/>
</dbReference>
<protein>
    <submittedName>
        <fullName evidence="1">Uncharacterized protein</fullName>
    </submittedName>
</protein>
<dbReference type="PATRIC" id="fig|1297742.4.peg.7085"/>
<dbReference type="KEGG" id="mym:A176_006987"/>
<dbReference type="Gene3D" id="1.25.40.10">
    <property type="entry name" value="Tetratricopeptide repeat domain"/>
    <property type="match status" value="1"/>
</dbReference>
<dbReference type="InterPro" id="IPR019734">
    <property type="entry name" value="TPR_rpt"/>
</dbReference>
<dbReference type="SUPFAM" id="SSF48452">
    <property type="entry name" value="TPR-like"/>
    <property type="match status" value="1"/>
</dbReference>
<gene>
    <name evidence="1" type="ORF">A176_006987</name>
</gene>
<dbReference type="InterPro" id="IPR011990">
    <property type="entry name" value="TPR-like_helical_dom_sf"/>
</dbReference>
<reference evidence="1 2" key="1">
    <citation type="journal article" date="2016" name="PLoS ONE">
        <title>Complete Genome Sequence and Comparative Genomics of a Novel Myxobacterium Myxococcus hansupus.</title>
        <authorList>
            <person name="Sharma G."/>
            <person name="Narwani T."/>
            <person name="Subramanian S."/>
        </authorList>
    </citation>
    <scope>NUCLEOTIDE SEQUENCE [LARGE SCALE GENOMIC DNA]</scope>
    <source>
        <strain evidence="2">mixupus</strain>
    </source>
</reference>
<dbReference type="OrthoDB" id="5382269at2"/>